<evidence type="ECO:0000256" key="5">
    <source>
        <dbReference type="ARBA" id="ARBA00022605"/>
    </source>
</evidence>
<evidence type="ECO:0000256" key="1">
    <source>
        <dbReference type="ARBA" id="ARBA00005015"/>
    </source>
</evidence>
<evidence type="ECO:0000256" key="8">
    <source>
        <dbReference type="ARBA" id="ARBA00022741"/>
    </source>
</evidence>
<dbReference type="InterPro" id="IPR013750">
    <property type="entry name" value="GHMP_kinase_C_dom"/>
</dbReference>
<dbReference type="EC" id="2.7.1.39" evidence="3 13"/>
<organism evidence="16 17">
    <name type="scientific">Leuconostoc gasicomitatum</name>
    <dbReference type="NCBI Taxonomy" id="115778"/>
    <lineage>
        <taxon>Bacteria</taxon>
        <taxon>Bacillati</taxon>
        <taxon>Bacillota</taxon>
        <taxon>Bacilli</taxon>
        <taxon>Lactobacillales</taxon>
        <taxon>Lactobacillaceae</taxon>
        <taxon>Leuconostoc</taxon>
        <taxon>Leuconostoc gelidum group</taxon>
    </lineage>
</organism>
<keyword evidence="5 13" id="KW-0028">Amino-acid biosynthesis</keyword>
<feature type="binding site" evidence="13">
    <location>
        <begin position="80"/>
        <end position="90"/>
    </location>
    <ligand>
        <name>ATP</name>
        <dbReference type="ChEBI" id="CHEBI:30616"/>
    </ligand>
</feature>
<dbReference type="InterPro" id="IPR000870">
    <property type="entry name" value="Homoserine_kinase"/>
</dbReference>
<dbReference type="InterPro" id="IPR036554">
    <property type="entry name" value="GHMP_kinase_C_sf"/>
</dbReference>
<sequence>MITIKVPATSANIGPGFDSLGVALQLYLTLEIHEETATWIVDHDFSDTMPHDEKHFIVQTALSLSANIKPHHIIVTSDIPLARGLGSSSSALIAGLAMANILSDLNLSNDTLLLNATVLEGHPDNVAPALLGGGVAAYYDGSHVFHAPLKMPKNIDFVTFIPNYKLLTSAARSALPDSLSFHESVAASAISNTLVAALNANDFATVGKLIEQDHFHENARASLVPHLAIIRQIAHKLNIVGTYLSGAGPTVMTIVAKEQTDNLLSALLGAHLPGQVKILKQDLMGLTIMKEEN</sequence>
<dbReference type="RefSeq" id="WP_224144316.1">
    <property type="nucleotide sequence ID" value="NZ_CBCPIF010000001.1"/>
</dbReference>
<dbReference type="PIRSF" id="PIRSF000676">
    <property type="entry name" value="Homoser_kin"/>
    <property type="match status" value="1"/>
</dbReference>
<evidence type="ECO:0000313" key="16">
    <source>
        <dbReference type="EMBL" id="MBZ5963010.1"/>
    </source>
</evidence>
<evidence type="ECO:0000313" key="17">
    <source>
        <dbReference type="Proteomes" id="UP000752647"/>
    </source>
</evidence>
<dbReference type="GO" id="GO:0009088">
    <property type="term" value="P:threonine biosynthetic process"/>
    <property type="evidence" value="ECO:0007669"/>
    <property type="project" value="UniProtKB-UniRule"/>
</dbReference>
<dbReference type="EMBL" id="JAHBFI010000019">
    <property type="protein sequence ID" value="MBZ5963010.1"/>
    <property type="molecule type" value="Genomic_DNA"/>
</dbReference>
<dbReference type="InterPro" id="IPR006203">
    <property type="entry name" value="GHMP_knse_ATP-bd_CS"/>
</dbReference>
<keyword evidence="13" id="KW-0963">Cytoplasm</keyword>
<keyword evidence="9 13" id="KW-0418">Kinase</keyword>
<dbReference type="PRINTS" id="PR00958">
    <property type="entry name" value="HOMSERKINASE"/>
</dbReference>
<dbReference type="Proteomes" id="UP000752647">
    <property type="component" value="Unassembled WGS sequence"/>
</dbReference>
<evidence type="ECO:0000256" key="4">
    <source>
        <dbReference type="ARBA" id="ARBA00017858"/>
    </source>
</evidence>
<dbReference type="PANTHER" id="PTHR20861:SF1">
    <property type="entry name" value="HOMOSERINE KINASE"/>
    <property type="match status" value="1"/>
</dbReference>
<dbReference type="InterPro" id="IPR020568">
    <property type="entry name" value="Ribosomal_Su5_D2-typ_SF"/>
</dbReference>
<dbReference type="NCBIfam" id="TIGR00191">
    <property type="entry name" value="thrB"/>
    <property type="match status" value="1"/>
</dbReference>
<evidence type="ECO:0000256" key="6">
    <source>
        <dbReference type="ARBA" id="ARBA00022679"/>
    </source>
</evidence>
<dbReference type="GO" id="GO:0005524">
    <property type="term" value="F:ATP binding"/>
    <property type="evidence" value="ECO:0007669"/>
    <property type="project" value="UniProtKB-UniRule"/>
</dbReference>
<evidence type="ECO:0000256" key="12">
    <source>
        <dbReference type="ARBA" id="ARBA00049954"/>
    </source>
</evidence>
<keyword evidence="6 13" id="KW-0808">Transferase</keyword>
<dbReference type="InterPro" id="IPR014721">
    <property type="entry name" value="Ribsml_uS5_D2-typ_fold_subgr"/>
</dbReference>
<dbReference type="GO" id="GO:0004413">
    <property type="term" value="F:homoserine kinase activity"/>
    <property type="evidence" value="ECO:0007669"/>
    <property type="project" value="UniProtKB-UniRule"/>
</dbReference>
<dbReference type="SUPFAM" id="SSF54211">
    <property type="entry name" value="Ribosomal protein S5 domain 2-like"/>
    <property type="match status" value="1"/>
</dbReference>
<dbReference type="Pfam" id="PF00288">
    <property type="entry name" value="GHMP_kinases_N"/>
    <property type="match status" value="1"/>
</dbReference>
<dbReference type="AlphaFoldDB" id="A0A9Q3SXY0"/>
<evidence type="ECO:0000256" key="2">
    <source>
        <dbReference type="ARBA" id="ARBA00007370"/>
    </source>
</evidence>
<name>A0A9Q3SXY0_9LACO</name>
<evidence type="ECO:0000256" key="3">
    <source>
        <dbReference type="ARBA" id="ARBA00012078"/>
    </source>
</evidence>
<dbReference type="Gene3D" id="3.30.70.890">
    <property type="entry name" value="GHMP kinase, C-terminal domain"/>
    <property type="match status" value="1"/>
</dbReference>
<keyword evidence="7 13" id="KW-0791">Threonine biosynthesis</keyword>
<keyword evidence="8 13" id="KW-0547">Nucleotide-binding</keyword>
<comment type="function">
    <text evidence="12 13">Catalyzes the ATP-dependent phosphorylation of L-homoserine to L-homoserine phosphate.</text>
</comment>
<proteinExistence type="inferred from homology"/>
<evidence type="ECO:0000256" key="10">
    <source>
        <dbReference type="ARBA" id="ARBA00022840"/>
    </source>
</evidence>
<accession>A0A9Q3SXY0</accession>
<comment type="caution">
    <text evidence="16">The sequence shown here is derived from an EMBL/GenBank/DDBJ whole genome shotgun (WGS) entry which is preliminary data.</text>
</comment>
<dbReference type="Pfam" id="PF08544">
    <property type="entry name" value="GHMP_kinases_C"/>
    <property type="match status" value="1"/>
</dbReference>
<dbReference type="GO" id="GO:0005737">
    <property type="term" value="C:cytoplasm"/>
    <property type="evidence" value="ECO:0007669"/>
    <property type="project" value="UniProtKB-SubCell"/>
</dbReference>
<dbReference type="Gene3D" id="3.30.230.10">
    <property type="match status" value="1"/>
</dbReference>
<feature type="domain" description="GHMP kinase C-terminal" evidence="15">
    <location>
        <begin position="195"/>
        <end position="267"/>
    </location>
</feature>
<evidence type="ECO:0000259" key="15">
    <source>
        <dbReference type="Pfam" id="PF08544"/>
    </source>
</evidence>
<feature type="domain" description="GHMP kinase N-terminal" evidence="14">
    <location>
        <begin position="58"/>
        <end position="133"/>
    </location>
</feature>
<comment type="subcellular location">
    <subcellularLocation>
        <location evidence="13">Cytoplasm</location>
    </subcellularLocation>
</comment>
<evidence type="ECO:0000256" key="13">
    <source>
        <dbReference type="HAMAP-Rule" id="MF_00384"/>
    </source>
</evidence>
<keyword evidence="10 13" id="KW-0067">ATP-binding</keyword>
<dbReference type="HAMAP" id="MF_00384">
    <property type="entry name" value="Homoser_kinase"/>
    <property type="match status" value="1"/>
</dbReference>
<comment type="pathway">
    <text evidence="1 13">Amino-acid biosynthesis; L-threonine biosynthesis; L-threonine from L-aspartate: step 4/5.</text>
</comment>
<evidence type="ECO:0000256" key="9">
    <source>
        <dbReference type="ARBA" id="ARBA00022777"/>
    </source>
</evidence>
<dbReference type="InterPro" id="IPR006204">
    <property type="entry name" value="GHMP_kinase_N_dom"/>
</dbReference>
<dbReference type="SUPFAM" id="SSF55060">
    <property type="entry name" value="GHMP Kinase, C-terminal domain"/>
    <property type="match status" value="1"/>
</dbReference>
<comment type="catalytic activity">
    <reaction evidence="11 13">
        <text>L-homoserine + ATP = O-phospho-L-homoserine + ADP + H(+)</text>
        <dbReference type="Rhea" id="RHEA:13985"/>
        <dbReference type="ChEBI" id="CHEBI:15378"/>
        <dbReference type="ChEBI" id="CHEBI:30616"/>
        <dbReference type="ChEBI" id="CHEBI:57476"/>
        <dbReference type="ChEBI" id="CHEBI:57590"/>
        <dbReference type="ChEBI" id="CHEBI:456216"/>
        <dbReference type="EC" id="2.7.1.39"/>
    </reaction>
</comment>
<gene>
    <name evidence="13" type="primary">thrB</name>
    <name evidence="16" type="ORF">KIJ12_07645</name>
</gene>
<reference evidence="16" key="1">
    <citation type="submission" date="2021-05" db="EMBL/GenBank/DDBJ databases">
        <title>Pangenome of Leuconostoc gelidum warrants species status for Leuconostoc gelidum subsp. gasicomitatum.</title>
        <authorList>
            <person name="Johansson P."/>
            <person name="Sade E."/>
            <person name="Hultman J."/>
            <person name="Auvinen P."/>
            <person name="Bjorkroth J."/>
        </authorList>
    </citation>
    <scope>NUCLEOTIDE SEQUENCE</scope>
    <source>
        <strain evidence="16">A.21.4</strain>
    </source>
</reference>
<dbReference type="PANTHER" id="PTHR20861">
    <property type="entry name" value="HOMOSERINE/4-DIPHOSPHOCYTIDYL-2-C-METHYL-D-ERYTHRITOL KINASE"/>
    <property type="match status" value="1"/>
</dbReference>
<dbReference type="PROSITE" id="PS00627">
    <property type="entry name" value="GHMP_KINASES_ATP"/>
    <property type="match status" value="1"/>
</dbReference>
<protein>
    <recommendedName>
        <fullName evidence="4 13">Homoserine kinase</fullName>
        <shortName evidence="13">HK</shortName>
        <shortName evidence="13">HSK</shortName>
        <ecNumber evidence="3 13">2.7.1.39</ecNumber>
    </recommendedName>
</protein>
<evidence type="ECO:0000256" key="7">
    <source>
        <dbReference type="ARBA" id="ARBA00022697"/>
    </source>
</evidence>
<evidence type="ECO:0000259" key="14">
    <source>
        <dbReference type="Pfam" id="PF00288"/>
    </source>
</evidence>
<comment type="similarity">
    <text evidence="2 13">Belongs to the GHMP kinase family. Homoserine kinase subfamily.</text>
</comment>
<evidence type="ECO:0000256" key="11">
    <source>
        <dbReference type="ARBA" id="ARBA00049375"/>
    </source>
</evidence>